<evidence type="ECO:0000313" key="5">
    <source>
        <dbReference type="Proteomes" id="UP000287651"/>
    </source>
</evidence>
<dbReference type="InterPro" id="IPR036452">
    <property type="entry name" value="Ribo_hydro-like"/>
</dbReference>
<dbReference type="Proteomes" id="UP000287651">
    <property type="component" value="Unassembled WGS sequence"/>
</dbReference>
<dbReference type="AlphaFoldDB" id="A0A427AS16"/>
<proteinExistence type="inferred from homology"/>
<name>A0A427AS16_ENSVE</name>
<dbReference type="Gene3D" id="3.90.245.10">
    <property type="entry name" value="Ribonucleoside hydrolase-like"/>
    <property type="match status" value="1"/>
</dbReference>
<protein>
    <recommendedName>
        <fullName evidence="3">Inosine/uridine-preferring nucleoside hydrolase domain-containing protein</fullName>
    </recommendedName>
</protein>
<dbReference type="PANTHER" id="PTHR46692:SF1">
    <property type="entry name" value="NUCLEOSIDE HYDROLASE 3-RELATED"/>
    <property type="match status" value="1"/>
</dbReference>
<dbReference type="SUPFAM" id="SSF53590">
    <property type="entry name" value="Nucleoside hydrolase"/>
    <property type="match status" value="1"/>
</dbReference>
<feature type="non-terminal residue" evidence="4">
    <location>
        <position position="283"/>
    </location>
</feature>
<feature type="chain" id="PRO_5019572695" description="Inosine/uridine-preferring nucleoside hydrolase domain-containing protein" evidence="2">
    <location>
        <begin position="28"/>
        <end position="283"/>
    </location>
</feature>
<reference evidence="4 5" key="1">
    <citation type="journal article" date="2014" name="Agronomy (Basel)">
        <title>A Draft Genome Sequence for Ensete ventricosum, the Drought-Tolerant Tree Against Hunger.</title>
        <authorList>
            <person name="Harrison J."/>
            <person name="Moore K.A."/>
            <person name="Paszkiewicz K."/>
            <person name="Jones T."/>
            <person name="Grant M."/>
            <person name="Ambacheew D."/>
            <person name="Muzemil S."/>
            <person name="Studholme D.J."/>
        </authorList>
    </citation>
    <scope>NUCLEOTIDE SEQUENCE [LARGE SCALE GENOMIC DNA]</scope>
</reference>
<dbReference type="PANTHER" id="PTHR46692">
    <property type="entry name" value="INOSINE-URIDINE PREFERRING NUCLEOSIDE HYDROLASE FAMILY PROTEIN"/>
    <property type="match status" value="1"/>
</dbReference>
<dbReference type="GO" id="GO:0016799">
    <property type="term" value="F:hydrolase activity, hydrolyzing N-glycosyl compounds"/>
    <property type="evidence" value="ECO:0007669"/>
    <property type="project" value="InterPro"/>
</dbReference>
<dbReference type="InterPro" id="IPR001910">
    <property type="entry name" value="Inosine/uridine_hydrolase_dom"/>
</dbReference>
<evidence type="ECO:0000256" key="2">
    <source>
        <dbReference type="SAM" id="SignalP"/>
    </source>
</evidence>
<gene>
    <name evidence="4" type="ORF">B296_00016482</name>
</gene>
<dbReference type="EMBL" id="AMZH03001530">
    <property type="protein sequence ID" value="RRT78983.1"/>
    <property type="molecule type" value="Genomic_DNA"/>
</dbReference>
<sequence>MRTGRSVALLFLVLVECLSWKSRVVEAKPRRIVLDTDMDTDDFFALLYLLKQNPSQFDLKAITISANSWSDAGHAVNHVYDILYMMNRDDIPVGVGGDGGILDDGTILPHVGGYLPLIEQGMSTAGDCRYRQAIPVGSHGRLDVNTNYGLRRSFLPQVSISTGLVQCFLITGSLSFGLYLQSYFMWDSFASGVAISIMSKADNYDGENEFAEMKYMNITVVTSNEPYGVRDGSNPFFDGRAVPKFNLKKAGVHSGHVQTGLQDPFCIVKGSDRGICQDGYTKE</sequence>
<comment type="caution">
    <text evidence="4">The sequence shown here is derived from an EMBL/GenBank/DDBJ whole genome shotgun (WGS) entry which is preliminary data.</text>
</comment>
<accession>A0A427AS16</accession>
<feature type="signal peptide" evidence="2">
    <location>
        <begin position="1"/>
        <end position="27"/>
    </location>
</feature>
<keyword evidence="2" id="KW-0732">Signal</keyword>
<evidence type="ECO:0000259" key="3">
    <source>
        <dbReference type="Pfam" id="PF01156"/>
    </source>
</evidence>
<evidence type="ECO:0000256" key="1">
    <source>
        <dbReference type="ARBA" id="ARBA00009176"/>
    </source>
</evidence>
<dbReference type="Pfam" id="PF01156">
    <property type="entry name" value="IU_nuc_hydro"/>
    <property type="match status" value="1"/>
</dbReference>
<comment type="similarity">
    <text evidence="1">Belongs to the IUNH family.</text>
</comment>
<feature type="domain" description="Inosine/uridine-preferring nucleoside hydrolase" evidence="3">
    <location>
        <begin position="32"/>
        <end position="101"/>
    </location>
</feature>
<organism evidence="4 5">
    <name type="scientific">Ensete ventricosum</name>
    <name type="common">Abyssinian banana</name>
    <name type="synonym">Musa ensete</name>
    <dbReference type="NCBI Taxonomy" id="4639"/>
    <lineage>
        <taxon>Eukaryota</taxon>
        <taxon>Viridiplantae</taxon>
        <taxon>Streptophyta</taxon>
        <taxon>Embryophyta</taxon>
        <taxon>Tracheophyta</taxon>
        <taxon>Spermatophyta</taxon>
        <taxon>Magnoliopsida</taxon>
        <taxon>Liliopsida</taxon>
        <taxon>Zingiberales</taxon>
        <taxon>Musaceae</taxon>
        <taxon>Ensete</taxon>
    </lineage>
</organism>
<evidence type="ECO:0000313" key="4">
    <source>
        <dbReference type="EMBL" id="RRT78983.1"/>
    </source>
</evidence>